<keyword evidence="2" id="KW-0804">Transcription</keyword>
<dbReference type="PROSITE" id="PS50921">
    <property type="entry name" value="ANTAR"/>
    <property type="match status" value="1"/>
</dbReference>
<dbReference type="Gene3D" id="3.30.450.40">
    <property type="match status" value="1"/>
</dbReference>
<dbReference type="SUPFAM" id="SSF55785">
    <property type="entry name" value="PYP-like sensor domain (PAS domain)"/>
    <property type="match status" value="1"/>
</dbReference>
<dbReference type="RefSeq" id="WP_139584890.1">
    <property type="nucleotide sequence ID" value="NZ_VDFY01000154.1"/>
</dbReference>
<dbReference type="Gene3D" id="1.10.10.10">
    <property type="entry name" value="Winged helix-like DNA-binding domain superfamily/Winged helix DNA-binding domain"/>
    <property type="match status" value="1"/>
</dbReference>
<protein>
    <submittedName>
        <fullName evidence="4">ANTAR domain-containing protein</fullName>
    </submittedName>
</protein>
<dbReference type="CDD" id="cd00130">
    <property type="entry name" value="PAS"/>
    <property type="match status" value="1"/>
</dbReference>
<name>A0A5C4QP90_9ACTN</name>
<keyword evidence="5" id="KW-1185">Reference proteome</keyword>
<dbReference type="OrthoDB" id="7943561at2"/>
<dbReference type="InterPro" id="IPR035965">
    <property type="entry name" value="PAS-like_dom_sf"/>
</dbReference>
<dbReference type="InterPro" id="IPR011006">
    <property type="entry name" value="CheY-like_superfamily"/>
</dbReference>
<dbReference type="GO" id="GO:0016301">
    <property type="term" value="F:kinase activity"/>
    <property type="evidence" value="ECO:0007669"/>
    <property type="project" value="UniProtKB-KW"/>
</dbReference>
<comment type="caution">
    <text evidence="4">The sequence shown here is derived from an EMBL/GenBank/DDBJ whole genome shotgun (WGS) entry which is preliminary data.</text>
</comment>
<feature type="domain" description="ANTAR" evidence="3">
    <location>
        <begin position="18"/>
        <end position="79"/>
    </location>
</feature>
<evidence type="ECO:0000313" key="5">
    <source>
        <dbReference type="Proteomes" id="UP000306145"/>
    </source>
</evidence>
<dbReference type="InterPro" id="IPR036388">
    <property type="entry name" value="WH-like_DNA-bd_sf"/>
</dbReference>
<dbReference type="Pfam" id="PF03861">
    <property type="entry name" value="ANTAR"/>
    <property type="match status" value="1"/>
</dbReference>
<proteinExistence type="predicted"/>
<evidence type="ECO:0000256" key="2">
    <source>
        <dbReference type="ARBA" id="ARBA00023163"/>
    </source>
</evidence>
<dbReference type="AlphaFoldDB" id="A0A5C4QP90"/>
<dbReference type="Proteomes" id="UP000306145">
    <property type="component" value="Unassembled WGS sequence"/>
</dbReference>
<keyword evidence="1" id="KW-0805">Transcription regulation</keyword>
<sequence>MTRRRPAADPPPPLVATVQRLQRELDALRRERRAHAVVEQATGLLIARLGCSPEEAFRHLTLISQHSNIRLVEVAAGLLGAAAPPPPAVPPTSDPEPFRPERYLQPLPPAVQAQISEPSPLTGEAAARYHLARADMATAADANALAEALAEGVRHLGAGSTLLGLLEPDGAVRLVGSYGLPASVASLWQRAPGTVNMALLHAATNGMPLWLTRDEARQRGYDFIGGGAVRACLPLRQAGRTVGVAAISWETHRDLGDAERAYVTALAEAVGRRLSALSRGTADAPAAHWLEAVLDALPGSVALWCPVRDDDGTVVDFRLDRCGPDATDGADRDRAALTGLRLLELHPSAADDGIVAGCARAMRDGRPFHWGPGQVWRAGGARPTRALLSLRAVPFGDGLLANWRYHNEQRRAADRSARLERAGNAGWVEWDLAGGGIAWSSGAYRVLGRDPADGPLPLGALHRWATSTDAPRVREALRALIERAEPAELEFTVRRRGEAWPVRLVAEPVVDRDGRVAEVHGAVARR</sequence>
<dbReference type="SMART" id="SM01012">
    <property type="entry name" value="ANTAR"/>
    <property type="match status" value="1"/>
</dbReference>
<gene>
    <name evidence="4" type="ORF">FHG89_14415</name>
</gene>
<organism evidence="4 5">
    <name type="scientific">Micromonospora orduensis</name>
    <dbReference type="NCBI Taxonomy" id="1420891"/>
    <lineage>
        <taxon>Bacteria</taxon>
        <taxon>Bacillati</taxon>
        <taxon>Actinomycetota</taxon>
        <taxon>Actinomycetes</taxon>
        <taxon>Micromonosporales</taxon>
        <taxon>Micromonosporaceae</taxon>
        <taxon>Micromonospora</taxon>
    </lineage>
</organism>
<evidence type="ECO:0000259" key="3">
    <source>
        <dbReference type="PROSITE" id="PS50921"/>
    </source>
</evidence>
<dbReference type="SUPFAM" id="SSF52172">
    <property type="entry name" value="CheY-like"/>
    <property type="match status" value="1"/>
</dbReference>
<dbReference type="InterPro" id="IPR000014">
    <property type="entry name" value="PAS"/>
</dbReference>
<evidence type="ECO:0000313" key="4">
    <source>
        <dbReference type="EMBL" id="TNH28631.1"/>
    </source>
</evidence>
<accession>A0A5C4QP90</accession>
<dbReference type="Gene3D" id="3.30.450.20">
    <property type="entry name" value="PAS domain"/>
    <property type="match status" value="1"/>
</dbReference>
<dbReference type="EMBL" id="VDFY01000154">
    <property type="protein sequence ID" value="TNH28631.1"/>
    <property type="molecule type" value="Genomic_DNA"/>
</dbReference>
<dbReference type="SUPFAM" id="SSF55781">
    <property type="entry name" value="GAF domain-like"/>
    <property type="match status" value="1"/>
</dbReference>
<dbReference type="InterPro" id="IPR005561">
    <property type="entry name" value="ANTAR"/>
</dbReference>
<dbReference type="InterPro" id="IPR029016">
    <property type="entry name" value="GAF-like_dom_sf"/>
</dbReference>
<evidence type="ECO:0000256" key="1">
    <source>
        <dbReference type="ARBA" id="ARBA00023015"/>
    </source>
</evidence>
<dbReference type="GO" id="GO:0003723">
    <property type="term" value="F:RNA binding"/>
    <property type="evidence" value="ECO:0007669"/>
    <property type="project" value="InterPro"/>
</dbReference>
<reference evidence="4 5" key="1">
    <citation type="submission" date="2019-06" db="EMBL/GenBank/DDBJ databases">
        <title>Micromonospora ordensis sp. nov., isolated from deep marine sediment.</title>
        <authorList>
            <person name="Veyisoglu A."/>
            <person name="Carro L."/>
            <person name="Klenk H.-P."/>
            <person name="Sahin N."/>
        </authorList>
    </citation>
    <scope>NUCLEOTIDE SEQUENCE [LARGE SCALE GENOMIC DNA]</scope>
    <source>
        <strain evidence="4 5">S2509</strain>
    </source>
</reference>